<feature type="signal peptide" evidence="1">
    <location>
        <begin position="1"/>
        <end position="24"/>
    </location>
</feature>
<organism evidence="2 3">
    <name type="scientific">Vibrio ishigakensis</name>
    <dbReference type="NCBI Taxonomy" id="1481914"/>
    <lineage>
        <taxon>Bacteria</taxon>
        <taxon>Pseudomonadati</taxon>
        <taxon>Pseudomonadota</taxon>
        <taxon>Gammaproteobacteria</taxon>
        <taxon>Vibrionales</taxon>
        <taxon>Vibrionaceae</taxon>
        <taxon>Vibrio</taxon>
    </lineage>
</organism>
<evidence type="ECO:0000313" key="2">
    <source>
        <dbReference type="EMBL" id="GAM55499.1"/>
    </source>
</evidence>
<reference evidence="2 3" key="1">
    <citation type="submission" date="2015-01" db="EMBL/GenBank/DDBJ databases">
        <title>Vibrio sp. C1 JCM 19231 whole genome shotgun sequence.</title>
        <authorList>
            <person name="Sawabe T."/>
            <person name="Meirelles P."/>
            <person name="Feng G."/>
            <person name="Sayaka M."/>
            <person name="Hattori M."/>
            <person name="Ohkuma M."/>
        </authorList>
    </citation>
    <scope>NUCLEOTIDE SEQUENCE [LARGE SCALE GENOMIC DNA]</scope>
    <source>
        <strain evidence="3">JCM 19231</strain>
    </source>
</reference>
<sequence>MKTQFSSKLLVCSVIGALSSYANATNLDIVNPGFETGNWDGWQDVDPSSISGDAHQGLHSAKISGSGASFSQAISVTPQTNYTFPHTSKAPVLCLPKWGGTAHNRALVTVAGVR</sequence>
<keyword evidence="3" id="KW-1185">Reference proteome</keyword>
<keyword evidence="1" id="KW-0732">Signal</keyword>
<dbReference type="Proteomes" id="UP000031671">
    <property type="component" value="Unassembled WGS sequence"/>
</dbReference>
<accession>A0A0B8NXS8</accession>
<name>A0A0B8NXS8_9VIBR</name>
<dbReference type="Gene3D" id="2.60.120.260">
    <property type="entry name" value="Galactose-binding domain-like"/>
    <property type="match status" value="1"/>
</dbReference>
<dbReference type="AlphaFoldDB" id="A0A0B8NXS8"/>
<dbReference type="EMBL" id="BBRZ01000015">
    <property type="protein sequence ID" value="GAM55499.1"/>
    <property type="molecule type" value="Genomic_DNA"/>
</dbReference>
<evidence type="ECO:0008006" key="4">
    <source>
        <dbReference type="Google" id="ProtNLM"/>
    </source>
</evidence>
<gene>
    <name evidence="2" type="ORF">JCM19231_5273</name>
</gene>
<feature type="chain" id="PRO_5002121880" description="Chitinase" evidence="1">
    <location>
        <begin position="25"/>
        <end position="114"/>
    </location>
</feature>
<proteinExistence type="predicted"/>
<comment type="caution">
    <text evidence="2">The sequence shown here is derived from an EMBL/GenBank/DDBJ whole genome shotgun (WGS) entry which is preliminary data.</text>
</comment>
<reference evidence="2 3" key="2">
    <citation type="submission" date="2015-01" db="EMBL/GenBank/DDBJ databases">
        <authorList>
            <consortium name="NBRP consortium"/>
            <person name="Sawabe T."/>
            <person name="Meirelles P."/>
            <person name="Feng G."/>
            <person name="Sayaka M."/>
            <person name="Hattori M."/>
            <person name="Ohkuma M."/>
        </authorList>
    </citation>
    <scope>NUCLEOTIDE SEQUENCE [LARGE SCALE GENOMIC DNA]</scope>
    <source>
        <strain evidence="3">JCM 19231</strain>
    </source>
</reference>
<evidence type="ECO:0000256" key="1">
    <source>
        <dbReference type="SAM" id="SignalP"/>
    </source>
</evidence>
<protein>
    <recommendedName>
        <fullName evidence="4">Chitinase</fullName>
    </recommendedName>
</protein>
<evidence type="ECO:0000313" key="3">
    <source>
        <dbReference type="Proteomes" id="UP000031671"/>
    </source>
</evidence>